<dbReference type="HOGENOM" id="CLU_501991_0_0_1"/>
<dbReference type="AlphaFoldDB" id="C4M3K2"/>
<gene>
    <name evidence="4" type="ORF">EHI_109830</name>
</gene>
<feature type="compositionally biased region" description="Polar residues" evidence="3">
    <location>
        <begin position="502"/>
        <end position="534"/>
    </location>
</feature>
<dbReference type="InterPro" id="IPR001611">
    <property type="entry name" value="Leu-rich_rpt"/>
</dbReference>
<dbReference type="PANTHER" id="PTHR15454">
    <property type="entry name" value="NISCHARIN RELATED"/>
    <property type="match status" value="1"/>
</dbReference>
<dbReference type="EMBL" id="DS571242">
    <property type="protein sequence ID" value="EAL46825.1"/>
    <property type="molecule type" value="Genomic_DNA"/>
</dbReference>
<accession>C4M3K2</accession>
<evidence type="ECO:0000313" key="4">
    <source>
        <dbReference type="EMBL" id="EAL46825.1"/>
    </source>
</evidence>
<evidence type="ECO:0000256" key="1">
    <source>
        <dbReference type="ARBA" id="ARBA00022614"/>
    </source>
</evidence>
<reference evidence="4" key="2">
    <citation type="submission" date="2007-03" db="EMBL/GenBank/DDBJ databases">
        <authorList>
            <person name="Lorenzi H."/>
            <person name="Amedeo P."/>
            <person name="Inman J."/>
            <person name="Schobel S."/>
            <person name="Caler E."/>
        </authorList>
    </citation>
    <scope>GENOME REANNOTATION</scope>
    <source>
        <strain evidence="4">HM-1:IMSS</strain>
    </source>
</reference>
<dbReference type="GeneID" id="3406516"/>
<dbReference type="SUPFAM" id="SSF52047">
    <property type="entry name" value="RNI-like"/>
    <property type="match status" value="1"/>
</dbReference>
<dbReference type="VEuPathDB" id="AmoebaDB:EHI8A_061080"/>
<reference evidence="4" key="1">
    <citation type="journal article" date="2005" name="Nature">
        <title>The genome of the protist parasite Entamoeba histolytica.</title>
        <authorList>
            <person name="Loftus B."/>
            <person name="Anderson I."/>
            <person name="Davies R."/>
            <person name="Alsmark U.C."/>
            <person name="Samuelson J."/>
            <person name="Amedeo P."/>
            <person name="Roncaglia P."/>
            <person name="Berriman M."/>
            <person name="Hirt R.P."/>
            <person name="Mann B.J."/>
            <person name="Nozaki T."/>
            <person name="Suh B."/>
            <person name="Pop M."/>
            <person name="Duchene M."/>
            <person name="Ackers J."/>
            <person name="Tannich E."/>
            <person name="Leippe M."/>
            <person name="Hofer M."/>
            <person name="Bruchhaus I."/>
            <person name="Willhoeft U."/>
            <person name="Bhattacharya A."/>
            <person name="Chillingworth T."/>
            <person name="Churcher C."/>
            <person name="Hance Z."/>
            <person name="Harris B."/>
            <person name="Harris D."/>
            <person name="Jagels K."/>
            <person name="Moule S."/>
            <person name="Mungall K."/>
            <person name="Ormond D."/>
            <person name="Squares R."/>
            <person name="Whitehead S."/>
            <person name="Quail M.A."/>
            <person name="Rabbinowitsch E."/>
            <person name="Norbertczak H."/>
            <person name="Price C."/>
            <person name="Wang Z."/>
            <person name="Guillen N."/>
            <person name="Gilchrist C."/>
            <person name="Stroup S.E."/>
            <person name="Bhattacharya S."/>
            <person name="Lohia A."/>
            <person name="Foster P.G."/>
            <person name="Sicheritz-Ponten T."/>
            <person name="Weber C."/>
            <person name="Singh U."/>
            <person name="Mukherjee C."/>
            <person name="El-Sayed N.M."/>
            <person name="Petri W.A.Jr."/>
            <person name="Clark C.G."/>
            <person name="Embley T.M."/>
            <person name="Barrell B."/>
            <person name="Fraser C.M."/>
            <person name="Hall N."/>
        </authorList>
    </citation>
    <scope>NUCLEOTIDE SEQUENCE [LARGE SCALE GENOMIC DNA]</scope>
    <source>
        <strain evidence="4">HM-1:IMSS</strain>
    </source>
</reference>
<dbReference type="VEuPathDB" id="AmoebaDB:EHI_109830"/>
<evidence type="ECO:0000313" key="5">
    <source>
        <dbReference type="Proteomes" id="UP000001926"/>
    </source>
</evidence>
<evidence type="ECO:0000256" key="3">
    <source>
        <dbReference type="SAM" id="MobiDB-lite"/>
    </source>
</evidence>
<dbReference type="InParanoid" id="C4M3K2"/>
<dbReference type="Proteomes" id="UP000001926">
    <property type="component" value="Partially assembled WGS sequence"/>
</dbReference>
<dbReference type="RefSeq" id="XP_652213.1">
    <property type="nucleotide sequence ID" value="XM_647121.1"/>
</dbReference>
<feature type="region of interest" description="Disordered" evidence="3">
    <location>
        <begin position="477"/>
        <end position="543"/>
    </location>
</feature>
<evidence type="ECO:0000256" key="2">
    <source>
        <dbReference type="ARBA" id="ARBA00022737"/>
    </source>
</evidence>
<name>C4M3K2_ENTH1</name>
<dbReference type="PROSITE" id="PS51450">
    <property type="entry name" value="LRR"/>
    <property type="match status" value="1"/>
</dbReference>
<dbReference type="VEuPathDB" id="AmoebaDB:EHI7A_058870"/>
<dbReference type="KEGG" id="ehi:EHI_109830"/>
<sequence length="543" mass="62665">MEEIKRPIEYFRNALFKYFDKYLREITMNKGMVKMSLPLAMFLSGISFDVYSENETIKAERDEVFKYLKKVQIKSLYNKRHRNSVNPLSFILTSSINELVLSDIPSTFILTDQISHHLVSLKVENCPFSLDSFTTEWPFLTQLVIQKASIRQISPFIFTKTKFPVLKKLDLQHNCIKVLENIDERPFEFVSINLKKYLNNLSLSELILANNYIQHISVLLPGSISLLDLSFNQLTEIKEISKFFNLRELNLSNNDIYFSDEMRGIFNKMYSLTNLHFENNQTVNYRQLLIEELPSVELGLNVSIDGLSVQPEERYQAIDKVSRLGRSHFEIEKNEEEFTEKIMAISKNQKEVLVIEKKDDVALITSEAKREMRLSGNALISIGNGNIECHVKFGEEDADFMIQEIYKLMEKLQNKHLQQEGRSESTTEESIEQKHITTIVTEKPIEKELNQTTPHLQTLSTNKDEFIEVRPIFNGIDITTSDSSDKSSSSMHFEGISDAQPKKQQSPIINTQLNVSDNQEQLTGESTSSDSVNASYILDQKFK</sequence>
<proteinExistence type="predicted"/>
<dbReference type="VEuPathDB" id="AmoebaDB:EHI5A_094030"/>
<dbReference type="OrthoDB" id="10262005at2759"/>
<dbReference type="PANTHER" id="PTHR15454:SF56">
    <property type="entry name" value="PROTEIN PHOSPHATASE 1 REGULATORY SUBUNIT 7-RELATED"/>
    <property type="match status" value="1"/>
</dbReference>
<dbReference type="GO" id="GO:0005737">
    <property type="term" value="C:cytoplasm"/>
    <property type="evidence" value="ECO:0000318"/>
    <property type="project" value="GO_Central"/>
</dbReference>
<organism evidence="4 5">
    <name type="scientific">Entamoeba histolytica (strain ATCC 30459 / HM-1:IMSS / ABRM)</name>
    <dbReference type="NCBI Taxonomy" id="294381"/>
    <lineage>
        <taxon>Eukaryota</taxon>
        <taxon>Amoebozoa</taxon>
        <taxon>Evosea</taxon>
        <taxon>Archamoebae</taxon>
        <taxon>Mastigamoebida</taxon>
        <taxon>Entamoebidae</taxon>
        <taxon>Entamoeba</taxon>
    </lineage>
</organism>
<dbReference type="InterPro" id="IPR032675">
    <property type="entry name" value="LRR_dom_sf"/>
</dbReference>
<keyword evidence="5" id="KW-1185">Reference proteome</keyword>
<dbReference type="OMA" id="SINTEWP"/>
<keyword evidence="1" id="KW-0433">Leucine-rich repeat</keyword>
<dbReference type="VEuPathDB" id="AmoebaDB:KM1_113710"/>
<dbReference type="Gene3D" id="3.80.10.10">
    <property type="entry name" value="Ribonuclease Inhibitor"/>
    <property type="match status" value="2"/>
</dbReference>
<keyword evidence="2" id="KW-0677">Repeat</keyword>
<protein>
    <submittedName>
        <fullName evidence="4">Leucine-rich repeat containing protein</fullName>
    </submittedName>
</protein>